<dbReference type="InterPro" id="IPR040322">
    <property type="entry name" value="TROVE2"/>
</dbReference>
<evidence type="ECO:0000256" key="6">
    <source>
        <dbReference type="ARBA" id="ARBA00023274"/>
    </source>
</evidence>
<reference evidence="8" key="1">
    <citation type="submission" date="2020-04" db="EMBL/GenBank/DDBJ databases">
        <authorList>
            <person name="Neveu A P."/>
        </authorList>
    </citation>
    <scope>NUCLEOTIDE SEQUENCE</scope>
    <source>
        <tissue evidence="8">Whole embryo</tissue>
    </source>
</reference>
<dbReference type="GO" id="GO:0005737">
    <property type="term" value="C:cytoplasm"/>
    <property type="evidence" value="ECO:0007669"/>
    <property type="project" value="UniProtKB-SubCell"/>
</dbReference>
<keyword evidence="3" id="KW-0963">Cytoplasm</keyword>
<dbReference type="SUPFAM" id="SSF53300">
    <property type="entry name" value="vWA-like"/>
    <property type="match status" value="1"/>
</dbReference>
<name>A0A6F9DW54_9ASCI</name>
<protein>
    <submittedName>
        <fullName evidence="8">60 kDa SS-A/Ro ribonucleoprotein-like</fullName>
    </submittedName>
</protein>
<comment type="similarity">
    <text evidence="2">Belongs to the Ro 60 kDa family.</text>
</comment>
<dbReference type="PROSITE" id="PS50988">
    <property type="entry name" value="TROVE"/>
    <property type="match status" value="1"/>
</dbReference>
<proteinExistence type="evidence at transcript level"/>
<keyword evidence="6 8" id="KW-0687">Ribonucleoprotein</keyword>
<dbReference type="EMBL" id="LR791406">
    <property type="protein sequence ID" value="CAB3267268.1"/>
    <property type="molecule type" value="mRNA"/>
</dbReference>
<evidence type="ECO:0000256" key="1">
    <source>
        <dbReference type="ARBA" id="ARBA00004496"/>
    </source>
</evidence>
<dbReference type="GO" id="GO:0046872">
    <property type="term" value="F:metal ion binding"/>
    <property type="evidence" value="ECO:0007669"/>
    <property type="project" value="UniProtKB-KW"/>
</dbReference>
<sequence length="565" mass="63443">MASSSRADGLNLFSDTKLESINTVQRQPAPEILKCTELPDTTNFRWKVSEISKFWRFLYLGTETGAFQAYAENVDFPNNPCDLALDQLLKNGLGMSVIGSICKLANEDVARFQKTITYALAVCACSDGDAKKSSFDLVSQICTYPTMLLQFAFYYQAINQSVKNHKGWTKGIKAAVGKWYSNKRSYDVAFAVSSCPSFNHLSHRRLIKLSHIKPSDSLSLQILSKYITQGFSKVRQEYGDQASKSDDPEVKQLMELLHAVTQIKQANSSNDLSLLIAKHGLTWGHLPHSLHNNTEMWKSTIPEIPLDILIQKLPYLQAMKVIDDGNKYSKIVIDRLTTQVSSSQMHPFRILWHKHIYAAGFNRRGGKKWIANKDILEALDTAFYKAIKNVKPTGKRICVTTDASKSMKGNLVNSHCMDCLTVISAMCLILAKTESNVSIQAFSKKLQEVNVTKDDTIATFRQKIVEVPLGGTDCARPMISAKTKKHKFDCFIIFTDKETWHGKTIPTAALWQYRQKLELPAKLIVVALTAKKFQVADASDRGMLDICGFSEHTPQIISDFIADRF</sequence>
<evidence type="ECO:0000256" key="5">
    <source>
        <dbReference type="ARBA" id="ARBA00022884"/>
    </source>
</evidence>
<evidence type="ECO:0000259" key="7">
    <source>
        <dbReference type="PROSITE" id="PS50988"/>
    </source>
</evidence>
<evidence type="ECO:0000313" key="8">
    <source>
        <dbReference type="EMBL" id="CAB3267268.1"/>
    </source>
</evidence>
<evidence type="ECO:0000256" key="4">
    <source>
        <dbReference type="ARBA" id="ARBA00022723"/>
    </source>
</evidence>
<dbReference type="InterPro" id="IPR037214">
    <property type="entry name" value="TROVE_dom_sf"/>
</dbReference>
<comment type="subcellular location">
    <subcellularLocation>
        <location evidence="1">Cytoplasm</location>
    </subcellularLocation>
</comment>
<evidence type="ECO:0000256" key="2">
    <source>
        <dbReference type="ARBA" id="ARBA00007814"/>
    </source>
</evidence>
<dbReference type="Pfam" id="PF05731">
    <property type="entry name" value="TROVE"/>
    <property type="match status" value="1"/>
</dbReference>
<keyword evidence="5" id="KW-0694">RNA-binding</keyword>
<dbReference type="SUPFAM" id="SSF140864">
    <property type="entry name" value="TROVE domain-like"/>
    <property type="match status" value="1"/>
</dbReference>
<dbReference type="Gene3D" id="3.40.50.410">
    <property type="entry name" value="von Willebrand factor, type A domain"/>
    <property type="match status" value="1"/>
</dbReference>
<dbReference type="PANTHER" id="PTHR14202:SF0">
    <property type="entry name" value="RNA-BINDING PROTEIN RO60"/>
    <property type="match status" value="1"/>
</dbReference>
<organism evidence="8">
    <name type="scientific">Phallusia mammillata</name>
    <dbReference type="NCBI Taxonomy" id="59560"/>
    <lineage>
        <taxon>Eukaryota</taxon>
        <taxon>Metazoa</taxon>
        <taxon>Chordata</taxon>
        <taxon>Tunicata</taxon>
        <taxon>Ascidiacea</taxon>
        <taxon>Phlebobranchia</taxon>
        <taxon>Ascidiidae</taxon>
        <taxon>Phallusia</taxon>
    </lineage>
</organism>
<dbReference type="AlphaFoldDB" id="A0A6F9DW54"/>
<evidence type="ECO:0000256" key="3">
    <source>
        <dbReference type="ARBA" id="ARBA00022490"/>
    </source>
</evidence>
<dbReference type="InterPro" id="IPR036465">
    <property type="entry name" value="vWFA_dom_sf"/>
</dbReference>
<keyword evidence="4" id="KW-0479">Metal-binding</keyword>
<dbReference type="InterPro" id="IPR056800">
    <property type="entry name" value="vWA_Ro60"/>
</dbReference>
<dbReference type="InterPro" id="IPR008858">
    <property type="entry name" value="TROVE_dom"/>
</dbReference>
<dbReference type="Pfam" id="PF25045">
    <property type="entry name" value="vWA_Ro60"/>
    <property type="match status" value="1"/>
</dbReference>
<accession>A0A6F9DW54</accession>
<feature type="domain" description="TROVE" evidence="7">
    <location>
        <begin position="37"/>
        <end position="395"/>
    </location>
</feature>
<dbReference type="GO" id="GO:1990904">
    <property type="term" value="C:ribonucleoprotein complex"/>
    <property type="evidence" value="ECO:0007669"/>
    <property type="project" value="UniProtKB-KW"/>
</dbReference>
<gene>
    <name evidence="8" type="primary">Trove2</name>
</gene>
<dbReference type="PANTHER" id="PTHR14202">
    <property type="entry name" value="60 KDA RIBONUCLEOPROTEIN SSA/RO"/>
    <property type="match status" value="1"/>
</dbReference>
<dbReference type="GO" id="GO:0003723">
    <property type="term" value="F:RNA binding"/>
    <property type="evidence" value="ECO:0007669"/>
    <property type="project" value="UniProtKB-KW"/>
</dbReference>